<feature type="region of interest" description="Disordered" evidence="5">
    <location>
        <begin position="202"/>
        <end position="271"/>
    </location>
</feature>
<dbReference type="Proteomes" id="UP000078512">
    <property type="component" value="Unassembled WGS sequence"/>
</dbReference>
<evidence type="ECO:0000313" key="7">
    <source>
        <dbReference type="Proteomes" id="UP000078512"/>
    </source>
</evidence>
<reference evidence="6 7" key="1">
    <citation type="submission" date="2016-05" db="EMBL/GenBank/DDBJ databases">
        <title>Genome sequencing reveals origins of a unique bacterial endosymbiosis in the earliest lineages of terrestrial Fungi.</title>
        <authorList>
            <consortium name="DOE Joint Genome Institute"/>
            <person name="Uehling J."/>
            <person name="Gryganskyi A."/>
            <person name="Hameed K."/>
            <person name="Tschaplinski T."/>
            <person name="Misztal P."/>
            <person name="Wu S."/>
            <person name="Desiro A."/>
            <person name="Vande Pol N."/>
            <person name="Du Z.-Y."/>
            <person name="Zienkiewicz A."/>
            <person name="Zienkiewicz K."/>
            <person name="Morin E."/>
            <person name="Tisserant E."/>
            <person name="Splivallo R."/>
            <person name="Hainaut M."/>
            <person name="Henrissat B."/>
            <person name="Ohm R."/>
            <person name="Kuo A."/>
            <person name="Yan J."/>
            <person name="Lipzen A."/>
            <person name="Nolan M."/>
            <person name="Labutti K."/>
            <person name="Barry K."/>
            <person name="Goldstein A."/>
            <person name="Labbe J."/>
            <person name="Schadt C."/>
            <person name="Tuskan G."/>
            <person name="Grigoriev I."/>
            <person name="Martin F."/>
            <person name="Vilgalys R."/>
            <person name="Bonito G."/>
        </authorList>
    </citation>
    <scope>NUCLEOTIDE SEQUENCE [LARGE SCALE GENOMIC DNA]</scope>
    <source>
        <strain evidence="6 7">AG-77</strain>
    </source>
</reference>
<comment type="subcellular location">
    <subcellularLocation>
        <location evidence="1">Cytoplasmic vesicle</location>
    </subcellularLocation>
    <subcellularLocation>
        <location evidence="2">Golgi apparatus</location>
    </subcellularLocation>
</comment>
<accession>A0A197JP36</accession>
<feature type="compositionally biased region" description="Basic residues" evidence="5">
    <location>
        <begin position="238"/>
        <end position="247"/>
    </location>
</feature>
<dbReference type="STRING" id="1314771.A0A197JP36"/>
<dbReference type="GO" id="GO:0031410">
    <property type="term" value="C:cytoplasmic vesicle"/>
    <property type="evidence" value="ECO:0007669"/>
    <property type="project" value="UniProtKB-SubCell"/>
</dbReference>
<dbReference type="Gene3D" id="1.25.40.90">
    <property type="match status" value="2"/>
</dbReference>
<organism evidence="6 7">
    <name type="scientific">Linnemannia elongata AG-77</name>
    <dbReference type="NCBI Taxonomy" id="1314771"/>
    <lineage>
        <taxon>Eukaryota</taxon>
        <taxon>Fungi</taxon>
        <taxon>Fungi incertae sedis</taxon>
        <taxon>Mucoromycota</taxon>
        <taxon>Mortierellomycotina</taxon>
        <taxon>Mortierellomycetes</taxon>
        <taxon>Mortierellales</taxon>
        <taxon>Mortierellaceae</taxon>
        <taxon>Linnemannia</taxon>
    </lineage>
</organism>
<dbReference type="AlphaFoldDB" id="A0A197JP36"/>
<evidence type="ECO:0000256" key="4">
    <source>
        <dbReference type="ARBA" id="ARBA00023329"/>
    </source>
</evidence>
<evidence type="ECO:0000256" key="2">
    <source>
        <dbReference type="ARBA" id="ARBA00004555"/>
    </source>
</evidence>
<name>A0A197JP36_9FUNG</name>
<dbReference type="EMBL" id="KV442062">
    <property type="protein sequence ID" value="OAQ26925.1"/>
    <property type="molecule type" value="Genomic_DNA"/>
</dbReference>
<dbReference type="InterPro" id="IPR008942">
    <property type="entry name" value="ENTH_VHS"/>
</dbReference>
<keyword evidence="4" id="KW-0968">Cytoplasmic vesicle</keyword>
<evidence type="ECO:0000256" key="1">
    <source>
        <dbReference type="ARBA" id="ARBA00004541"/>
    </source>
</evidence>
<dbReference type="InterPro" id="IPR035802">
    <property type="entry name" value="ENTH/VHS_tepsin"/>
</dbReference>
<protein>
    <submittedName>
        <fullName evidence="6">Uncharacterized protein</fullName>
    </submittedName>
</protein>
<dbReference type="CDD" id="cd03572">
    <property type="entry name" value="ENTH_like_Tepsin"/>
    <property type="match status" value="1"/>
</dbReference>
<dbReference type="PANTHER" id="PTHR21514">
    <property type="entry name" value="AP-4 COMPLEX ACCESSORY SUBUNIT TEPSIN"/>
    <property type="match status" value="1"/>
</dbReference>
<dbReference type="InterPro" id="IPR039273">
    <property type="entry name" value="TEPSIN"/>
</dbReference>
<evidence type="ECO:0000313" key="6">
    <source>
        <dbReference type="EMBL" id="OAQ26925.1"/>
    </source>
</evidence>
<keyword evidence="3" id="KW-0333">Golgi apparatus</keyword>
<proteinExistence type="predicted"/>
<keyword evidence="7" id="KW-1185">Reference proteome</keyword>
<sequence>MNQLAESTRATINSLKAHALLSKALANDPKPTPGYLFPEIARLTQSSGTCTAVLSQLLKVITPTGYSASSSTTTTSSTFIGQSNSAIPGTGTGLSQGQSTTSSAYASSPHVILKALKILRQLAQSGSVEFRIQLARGGKGPLSEVVGYRGAWDEIHGDRLNEDIRTIAEDLIEYMHSNPVQDHEILEARQKWTDREAAVMQNNTQGLPGYGNPDYDDSDSDSDTRRSKSVLQEATSKSKTKPKKKTEKKREDATSPPLPGFGNPEFEQLNPQSEPTLMSKLFDRIQDLTAPPPPIAMQAAYRQQEQRRQKLFVGEYSMHHPGQHSGNSRNTKDNSGIVMMGTNPFKRTHRVQGLAGGRWADSTPGGVGVGTEQDVYATNRTFSIPRVDHMQFRNTTSAMVYSLAQHIQTNCVRTQQQEKTLLAVRNDSDNRLAVWGVAGEVCAVVVEGIRQEALISVEEPQLFNNEGESTDDASVQQPPAVPVMTGILRDMVDWIEQESWERRLRYLLVLDALLAHWTTRPEVISCSALPILVQTLTGAHCQNASQVSVSAISRHLAEYIEQELRHPSPPTSRLKESPTPAITLPDVMLLDIGA</sequence>
<dbReference type="OrthoDB" id="118154at2759"/>
<evidence type="ECO:0000256" key="5">
    <source>
        <dbReference type="SAM" id="MobiDB-lite"/>
    </source>
</evidence>
<evidence type="ECO:0000256" key="3">
    <source>
        <dbReference type="ARBA" id="ARBA00023034"/>
    </source>
</evidence>
<dbReference type="PANTHER" id="PTHR21514:SF0">
    <property type="entry name" value="AP-4 COMPLEX ACCESSORY SUBUNIT TEPSIN"/>
    <property type="match status" value="1"/>
</dbReference>
<dbReference type="GO" id="GO:0032588">
    <property type="term" value="C:trans-Golgi network membrane"/>
    <property type="evidence" value="ECO:0007669"/>
    <property type="project" value="TreeGrafter"/>
</dbReference>
<gene>
    <name evidence="6" type="ORF">K457DRAFT_21744</name>
</gene>